<dbReference type="InterPro" id="IPR003594">
    <property type="entry name" value="HATPase_dom"/>
</dbReference>
<evidence type="ECO:0000259" key="15">
    <source>
        <dbReference type="PROSITE" id="PS50109"/>
    </source>
</evidence>
<evidence type="ECO:0000256" key="1">
    <source>
        <dbReference type="ARBA" id="ARBA00000085"/>
    </source>
</evidence>
<dbReference type="Pfam" id="PF00512">
    <property type="entry name" value="HisKA"/>
    <property type="match status" value="1"/>
</dbReference>
<feature type="modified residue" description="4-aspartylphosphate" evidence="12">
    <location>
        <position position="552"/>
    </location>
</feature>
<reference evidence="17 18" key="1">
    <citation type="submission" date="2019-11" db="EMBL/GenBank/DDBJ databases">
        <authorList>
            <person name="Im W.T."/>
        </authorList>
    </citation>
    <scope>NUCLEOTIDE SEQUENCE [LARGE SCALE GENOMIC DNA]</scope>
    <source>
        <strain evidence="17 18">SB-02</strain>
    </source>
</reference>
<evidence type="ECO:0000259" key="16">
    <source>
        <dbReference type="PROSITE" id="PS50110"/>
    </source>
</evidence>
<dbReference type="GO" id="GO:0005524">
    <property type="term" value="F:ATP binding"/>
    <property type="evidence" value="ECO:0007669"/>
    <property type="project" value="UniProtKB-KW"/>
</dbReference>
<dbReference type="InterPro" id="IPR036097">
    <property type="entry name" value="HisK_dim/P_sf"/>
</dbReference>
<dbReference type="InterPro" id="IPR001789">
    <property type="entry name" value="Sig_transdc_resp-reg_receiver"/>
</dbReference>
<dbReference type="Proteomes" id="UP000426027">
    <property type="component" value="Chromosome"/>
</dbReference>
<dbReference type="PROSITE" id="PS50110">
    <property type="entry name" value="RESPONSE_REGULATORY"/>
    <property type="match status" value="1"/>
</dbReference>
<evidence type="ECO:0000256" key="8">
    <source>
        <dbReference type="ARBA" id="ARBA00022840"/>
    </source>
</evidence>
<evidence type="ECO:0000256" key="13">
    <source>
        <dbReference type="SAM" id="Coils"/>
    </source>
</evidence>
<sequence length="742" mass="83361">MKRASPIPAWQKITGNEVRSFLLVFLILIVLISAIMSTHYVTNSTIANLQQNTLEAANTFRMNGLLQDVVNQTNQVDLALRKRMLRPHQQNNLLMLKDSVLHVKKTLQRLQTAIMATPKKDHAQQQLLQLMHERSVYLDTLLQQLEKPGRKAVSAVAMTPIEKQLNDSIYYYALRMQTMLELNLSATLSKGNNLSQRISLLSRILSVIAVIAFAALGTLLIRRLLQHDKLIRELRQSKLELENLARVKEEFLANMSHEIRTPLHAIKGYADLLKRSDLNARQHRQVNVMGHAVELLLNVVNDILDFSKLEEGRLRIEKRPVNLAELCKQVYPMFYQAAADKGLSWNVDVDPALPDTVMGDAVRVKQVLFNLVGNAIKFTDHGYVQLKVRLLPSVGPNHQVYFEVKDSGIGIDEAYHQLIFNRFEQAPQQLRQSNSIEGTGLGLSIVQGLVMLMNGQISLESEAGKGAIFKLTIPFDAAAPIQEGELNENETVADEQWLSNARILVAEDNEINQLLLQYLFEEWKIAWHLAEHGGDVIDRLTEGEQYDLILMDIRMPVMNGSEALRVIREQLKLQMPVIALTANTQLSGNKDLLEDGFTDCLPKPFEQQQLLTLLQKHLPNKINGNALPSNTDVWPLSSGLPVEVVQKVIPIFLQHFPAMLQQLEAAMETEDCITAAALAHKMSGTLAAIGTESAAGFQLLQLRSLLAEQGCLADAMAVFMQFKQLALEDIDRCEKYMQSALN</sequence>
<dbReference type="CDD" id="cd00082">
    <property type="entry name" value="HisKA"/>
    <property type="match status" value="1"/>
</dbReference>
<dbReference type="EMBL" id="CP046566">
    <property type="protein sequence ID" value="QGW29090.1"/>
    <property type="molecule type" value="Genomic_DNA"/>
</dbReference>
<dbReference type="PANTHER" id="PTHR45339:SF1">
    <property type="entry name" value="HYBRID SIGNAL TRANSDUCTION HISTIDINE KINASE J"/>
    <property type="match status" value="1"/>
</dbReference>
<dbReference type="CDD" id="cd16922">
    <property type="entry name" value="HATPase_EvgS-ArcB-TorS-like"/>
    <property type="match status" value="1"/>
</dbReference>
<dbReference type="InterPro" id="IPR003661">
    <property type="entry name" value="HisK_dim/P_dom"/>
</dbReference>
<dbReference type="PRINTS" id="PR00344">
    <property type="entry name" value="BCTRLSENSOR"/>
</dbReference>
<keyword evidence="4" id="KW-1003">Cell membrane</keyword>
<dbReference type="SMART" id="SM00448">
    <property type="entry name" value="REC"/>
    <property type="match status" value="1"/>
</dbReference>
<dbReference type="SUPFAM" id="SSF55874">
    <property type="entry name" value="ATPase domain of HSP90 chaperone/DNA topoisomerase II/histidine kinase"/>
    <property type="match status" value="1"/>
</dbReference>
<dbReference type="SMART" id="SM00387">
    <property type="entry name" value="HATPase_c"/>
    <property type="match status" value="1"/>
</dbReference>
<evidence type="ECO:0000256" key="10">
    <source>
        <dbReference type="ARBA" id="ARBA00023012"/>
    </source>
</evidence>
<dbReference type="GO" id="GO:0005886">
    <property type="term" value="C:plasma membrane"/>
    <property type="evidence" value="ECO:0007669"/>
    <property type="project" value="UniProtKB-SubCell"/>
</dbReference>
<dbReference type="GO" id="GO:0000155">
    <property type="term" value="F:phosphorelay sensor kinase activity"/>
    <property type="evidence" value="ECO:0007669"/>
    <property type="project" value="InterPro"/>
</dbReference>
<dbReference type="PANTHER" id="PTHR45339">
    <property type="entry name" value="HYBRID SIGNAL TRANSDUCTION HISTIDINE KINASE J"/>
    <property type="match status" value="1"/>
</dbReference>
<dbReference type="FunFam" id="3.30.565.10:FF:000010">
    <property type="entry name" value="Sensor histidine kinase RcsC"/>
    <property type="match status" value="1"/>
</dbReference>
<dbReference type="SMART" id="SM00388">
    <property type="entry name" value="HisKA"/>
    <property type="match status" value="1"/>
</dbReference>
<evidence type="ECO:0000256" key="5">
    <source>
        <dbReference type="ARBA" id="ARBA00022553"/>
    </source>
</evidence>
<dbReference type="Gene3D" id="3.30.565.10">
    <property type="entry name" value="Histidine kinase-like ATPase, C-terminal domain"/>
    <property type="match status" value="1"/>
</dbReference>
<comment type="subcellular location">
    <subcellularLocation>
        <location evidence="2">Cell membrane</location>
        <topology evidence="2">Multi-pass membrane protein</topology>
    </subcellularLocation>
</comment>
<dbReference type="PROSITE" id="PS50109">
    <property type="entry name" value="HIS_KIN"/>
    <property type="match status" value="1"/>
</dbReference>
<dbReference type="CDD" id="cd17546">
    <property type="entry name" value="REC_hyHK_CKI1_RcsC-like"/>
    <property type="match status" value="1"/>
</dbReference>
<feature type="transmembrane region" description="Helical" evidence="14">
    <location>
        <begin position="21"/>
        <end position="41"/>
    </location>
</feature>
<keyword evidence="5 12" id="KW-0597">Phosphoprotein</keyword>
<evidence type="ECO:0000256" key="9">
    <source>
        <dbReference type="ARBA" id="ARBA00022989"/>
    </source>
</evidence>
<dbReference type="Gene3D" id="1.20.120.160">
    <property type="entry name" value="HPT domain"/>
    <property type="match status" value="1"/>
</dbReference>
<dbReference type="KEGG" id="fls:GLV81_14125"/>
<evidence type="ECO:0000313" key="17">
    <source>
        <dbReference type="EMBL" id="QGW29090.1"/>
    </source>
</evidence>
<dbReference type="InterPro" id="IPR036890">
    <property type="entry name" value="HATPase_C_sf"/>
</dbReference>
<evidence type="ECO:0000256" key="11">
    <source>
        <dbReference type="ARBA" id="ARBA00023136"/>
    </source>
</evidence>
<dbReference type="Pfam" id="PF02518">
    <property type="entry name" value="HATPase_c"/>
    <property type="match status" value="1"/>
</dbReference>
<feature type="domain" description="Histidine kinase" evidence="15">
    <location>
        <begin position="254"/>
        <end position="477"/>
    </location>
</feature>
<dbReference type="InterPro" id="IPR005467">
    <property type="entry name" value="His_kinase_dom"/>
</dbReference>
<evidence type="ECO:0000256" key="4">
    <source>
        <dbReference type="ARBA" id="ARBA00022475"/>
    </source>
</evidence>
<accession>A0A6I6GF86</accession>
<evidence type="ECO:0000256" key="6">
    <source>
        <dbReference type="ARBA" id="ARBA00022692"/>
    </source>
</evidence>
<keyword evidence="10" id="KW-0902">Two-component regulatory system</keyword>
<protein>
    <recommendedName>
        <fullName evidence="3">histidine kinase</fullName>
        <ecNumber evidence="3">2.7.13.3</ecNumber>
    </recommendedName>
</protein>
<evidence type="ECO:0000256" key="2">
    <source>
        <dbReference type="ARBA" id="ARBA00004651"/>
    </source>
</evidence>
<dbReference type="Gene3D" id="3.40.50.2300">
    <property type="match status" value="1"/>
</dbReference>
<keyword evidence="13" id="KW-0175">Coiled coil</keyword>
<dbReference type="Pfam" id="PF00072">
    <property type="entry name" value="Response_reg"/>
    <property type="match status" value="1"/>
</dbReference>
<keyword evidence="18" id="KW-1185">Reference proteome</keyword>
<keyword evidence="11 14" id="KW-0472">Membrane</keyword>
<name>A0A6I6GF86_9BACT</name>
<evidence type="ECO:0000256" key="7">
    <source>
        <dbReference type="ARBA" id="ARBA00022741"/>
    </source>
</evidence>
<organism evidence="17 18">
    <name type="scientific">Phnomibacter ginsenosidimutans</name>
    <dbReference type="NCBI Taxonomy" id="2676868"/>
    <lineage>
        <taxon>Bacteria</taxon>
        <taxon>Pseudomonadati</taxon>
        <taxon>Bacteroidota</taxon>
        <taxon>Chitinophagia</taxon>
        <taxon>Chitinophagales</taxon>
        <taxon>Chitinophagaceae</taxon>
        <taxon>Phnomibacter</taxon>
    </lineage>
</organism>
<feature type="coiled-coil region" evidence="13">
    <location>
        <begin position="227"/>
        <end position="254"/>
    </location>
</feature>
<keyword evidence="7" id="KW-0547">Nucleotide-binding</keyword>
<dbReference type="SUPFAM" id="SSF47384">
    <property type="entry name" value="Homodimeric domain of signal transducing histidine kinase"/>
    <property type="match status" value="1"/>
</dbReference>
<proteinExistence type="predicted"/>
<evidence type="ECO:0000256" key="14">
    <source>
        <dbReference type="SAM" id="Phobius"/>
    </source>
</evidence>
<evidence type="ECO:0000313" key="18">
    <source>
        <dbReference type="Proteomes" id="UP000426027"/>
    </source>
</evidence>
<dbReference type="RefSeq" id="WP_157479443.1">
    <property type="nucleotide sequence ID" value="NZ_CP046566.1"/>
</dbReference>
<keyword evidence="6 14" id="KW-0812">Transmembrane</keyword>
<gene>
    <name evidence="17" type="ORF">GLV81_14125</name>
</gene>
<dbReference type="SUPFAM" id="SSF52172">
    <property type="entry name" value="CheY-like"/>
    <property type="match status" value="1"/>
</dbReference>
<evidence type="ECO:0000256" key="3">
    <source>
        <dbReference type="ARBA" id="ARBA00012438"/>
    </source>
</evidence>
<comment type="catalytic activity">
    <reaction evidence="1">
        <text>ATP + protein L-histidine = ADP + protein N-phospho-L-histidine.</text>
        <dbReference type="EC" id="2.7.13.3"/>
    </reaction>
</comment>
<keyword evidence="9 14" id="KW-1133">Transmembrane helix</keyword>
<evidence type="ECO:0000256" key="12">
    <source>
        <dbReference type="PROSITE-ProRule" id="PRU00169"/>
    </source>
</evidence>
<dbReference type="InterPro" id="IPR011006">
    <property type="entry name" value="CheY-like_superfamily"/>
</dbReference>
<dbReference type="InterPro" id="IPR036641">
    <property type="entry name" value="HPT_dom_sf"/>
</dbReference>
<keyword evidence="8" id="KW-0067">ATP-binding</keyword>
<dbReference type="Gene3D" id="1.10.287.130">
    <property type="match status" value="1"/>
</dbReference>
<dbReference type="SUPFAM" id="SSF47226">
    <property type="entry name" value="Histidine-containing phosphotransfer domain, HPT domain"/>
    <property type="match status" value="1"/>
</dbReference>
<dbReference type="AlphaFoldDB" id="A0A6I6GF86"/>
<feature type="transmembrane region" description="Helical" evidence="14">
    <location>
        <begin position="204"/>
        <end position="225"/>
    </location>
</feature>
<feature type="domain" description="Response regulatory" evidence="16">
    <location>
        <begin position="502"/>
        <end position="618"/>
    </location>
</feature>
<dbReference type="InterPro" id="IPR004358">
    <property type="entry name" value="Sig_transdc_His_kin-like_C"/>
</dbReference>
<dbReference type="EC" id="2.7.13.3" evidence="3"/>